<dbReference type="InterPro" id="IPR002772">
    <property type="entry name" value="Glyco_hydro_3_C"/>
</dbReference>
<evidence type="ECO:0000256" key="2">
    <source>
        <dbReference type="ARBA" id="ARBA00022801"/>
    </source>
</evidence>
<dbReference type="EMBL" id="FNQB01000003">
    <property type="protein sequence ID" value="SDZ52407.1"/>
    <property type="molecule type" value="Genomic_DNA"/>
</dbReference>
<protein>
    <submittedName>
        <fullName evidence="4">Beta-glucosidase</fullName>
    </submittedName>
</protein>
<evidence type="ECO:0000256" key="1">
    <source>
        <dbReference type="ARBA" id="ARBA00005336"/>
    </source>
</evidence>
<dbReference type="PANTHER" id="PTHR42715">
    <property type="entry name" value="BETA-GLUCOSIDASE"/>
    <property type="match status" value="1"/>
</dbReference>
<evidence type="ECO:0000259" key="3">
    <source>
        <dbReference type="SMART" id="SM01217"/>
    </source>
</evidence>
<dbReference type="Pfam" id="PF01915">
    <property type="entry name" value="Glyco_hydro_3_C"/>
    <property type="match status" value="1"/>
</dbReference>
<dbReference type="GO" id="GO:0008422">
    <property type="term" value="F:beta-glucosidase activity"/>
    <property type="evidence" value="ECO:0007669"/>
    <property type="project" value="TreeGrafter"/>
</dbReference>
<reference evidence="5" key="1">
    <citation type="submission" date="2016-10" db="EMBL/GenBank/DDBJ databases">
        <authorList>
            <person name="Varghese N."/>
            <person name="Submissions S."/>
        </authorList>
    </citation>
    <scope>NUCLEOTIDE SEQUENCE [LARGE SCALE GENOMIC DNA]</scope>
    <source>
        <strain evidence="5">DSM 44718</strain>
    </source>
</reference>
<dbReference type="OrthoDB" id="3187421at2"/>
<dbReference type="PANTHER" id="PTHR42715:SF3">
    <property type="entry name" value="BETA-GLUCOSIDASE B-RELATED"/>
    <property type="match status" value="1"/>
</dbReference>
<dbReference type="Pfam" id="PF14310">
    <property type="entry name" value="Fn3-like"/>
    <property type="match status" value="1"/>
</dbReference>
<dbReference type="Proteomes" id="UP000199632">
    <property type="component" value="Unassembled WGS sequence"/>
</dbReference>
<accession>A0A1H3TQX1</accession>
<dbReference type="InterPro" id="IPR013783">
    <property type="entry name" value="Ig-like_fold"/>
</dbReference>
<comment type="similarity">
    <text evidence="1">Belongs to the glycosyl hydrolase 3 family.</text>
</comment>
<sequence>MGDHDPVTTFDEAVRLVRAGSVTADSAADGLLARMNDRELCWLLDGDLPVRAAVRLPARIKAGPVTAGAVPRLGIPGIRFSDGPRGVVMGRSTAFPVTMARAATWDPALEERVGLAMGLEARARGANYSGAVCVNLLRHPAWGRAQECYGEDPVLTGRMGAGLTRGLRRNVMACVKHFALNSMENARFTVDVEVDEHALHEVYLPHFKAVVDAGAESVMSAYNSVNGAFADQNAVLLTDILRGEWGFTGFVTSDWVWGTHDAVDSLTAGLDIEMPLRMHRARSLRIGSVPRSVVVRSAHRILRTTLLHYAGRTVDEPSPDVVASPAHRSLAHEVAVRGAVLLRNAPVSGAAVLPLPSSSRVAVVGRLAAAPNLGDRGSSMVDPPSTSSPLSGLRTVFPDASYVDGLDLAAAARAAGAADVAVVVVGMGPTDEGERITNDDPASLAFLGFPFTLRPVQRLASWLARRVTRFGPGGDRTRLTLHPHDEGLIAAVTDANPRTVVVVIGGSAIIMEAWRSRVAAILLAWYPGMEGGRAIADILTGAAEPGGRLPVAIPRDAAHLPFFDASARRIRYDAWWGQRKLDRDGHRAAYPFGFGLGYSTFTMTLVGGRRVRVTNTGDRAGSTVAQVYAFDADADRPVPVLVGFARVALDAGATAEVDVDLDLTPTRQRDPATRTWSQRPGRWQVVAAAHHPDVLDGALDLVSPTS</sequence>
<dbReference type="InterPro" id="IPR001764">
    <property type="entry name" value="Glyco_hydro_3_N"/>
</dbReference>
<dbReference type="InterPro" id="IPR036881">
    <property type="entry name" value="Glyco_hydro_3_C_sf"/>
</dbReference>
<dbReference type="InterPro" id="IPR026891">
    <property type="entry name" value="Fn3-like"/>
</dbReference>
<gene>
    <name evidence="4" type="ORF">SAMN05421684_6198</name>
</gene>
<dbReference type="SUPFAM" id="SSF51445">
    <property type="entry name" value="(Trans)glycosidases"/>
    <property type="match status" value="1"/>
</dbReference>
<dbReference type="AlphaFoldDB" id="A0A1H3TQX1"/>
<name>A0A1H3TQX1_9ACTN</name>
<dbReference type="Pfam" id="PF00933">
    <property type="entry name" value="Glyco_hydro_3"/>
    <property type="match status" value="1"/>
</dbReference>
<dbReference type="SUPFAM" id="SSF52279">
    <property type="entry name" value="Beta-D-glucan exohydrolase, C-terminal domain"/>
    <property type="match status" value="1"/>
</dbReference>
<dbReference type="SMART" id="SM01217">
    <property type="entry name" value="Fn3_like"/>
    <property type="match status" value="1"/>
</dbReference>
<dbReference type="InterPro" id="IPR017853">
    <property type="entry name" value="GH"/>
</dbReference>
<feature type="domain" description="Fibronectin type III-like" evidence="3">
    <location>
        <begin position="623"/>
        <end position="691"/>
    </location>
</feature>
<dbReference type="Gene3D" id="3.20.20.300">
    <property type="entry name" value="Glycoside hydrolase, family 3, N-terminal domain"/>
    <property type="match status" value="1"/>
</dbReference>
<keyword evidence="5" id="KW-1185">Reference proteome</keyword>
<dbReference type="InterPro" id="IPR050288">
    <property type="entry name" value="Cellulose_deg_GH3"/>
</dbReference>
<dbReference type="InterPro" id="IPR036962">
    <property type="entry name" value="Glyco_hydro_3_N_sf"/>
</dbReference>
<evidence type="ECO:0000313" key="5">
    <source>
        <dbReference type="Proteomes" id="UP000199632"/>
    </source>
</evidence>
<dbReference type="STRING" id="137265.SAMN05421684_6198"/>
<evidence type="ECO:0000313" key="4">
    <source>
        <dbReference type="EMBL" id="SDZ52407.1"/>
    </source>
</evidence>
<proteinExistence type="inferred from homology"/>
<dbReference type="GO" id="GO:0009251">
    <property type="term" value="P:glucan catabolic process"/>
    <property type="evidence" value="ECO:0007669"/>
    <property type="project" value="TreeGrafter"/>
</dbReference>
<dbReference type="Gene3D" id="2.60.40.10">
    <property type="entry name" value="Immunoglobulins"/>
    <property type="match status" value="1"/>
</dbReference>
<dbReference type="Gene3D" id="3.40.50.1700">
    <property type="entry name" value="Glycoside hydrolase family 3 C-terminal domain"/>
    <property type="match status" value="1"/>
</dbReference>
<dbReference type="PRINTS" id="PR00133">
    <property type="entry name" value="GLHYDRLASE3"/>
</dbReference>
<organism evidence="4 5">
    <name type="scientific">Asanoa ishikariensis</name>
    <dbReference type="NCBI Taxonomy" id="137265"/>
    <lineage>
        <taxon>Bacteria</taxon>
        <taxon>Bacillati</taxon>
        <taxon>Actinomycetota</taxon>
        <taxon>Actinomycetes</taxon>
        <taxon>Micromonosporales</taxon>
        <taxon>Micromonosporaceae</taxon>
        <taxon>Asanoa</taxon>
    </lineage>
</organism>
<keyword evidence="2" id="KW-0378">Hydrolase</keyword>